<dbReference type="Bgee" id="ENSMMUG00000063157">
    <property type="expression patterns" value="Expressed in cerebellar cortex and 20 other cell types or tissues"/>
</dbReference>
<reference evidence="1" key="4">
    <citation type="submission" date="2025-09" db="UniProtKB">
        <authorList>
            <consortium name="Ensembl"/>
        </authorList>
    </citation>
    <scope>IDENTIFICATION</scope>
    <source>
        <strain evidence="1">17573</strain>
    </source>
</reference>
<proteinExistence type="predicted"/>
<dbReference type="Proteomes" id="UP000006718">
    <property type="component" value="Chromosome 20"/>
</dbReference>
<dbReference type="GeneTree" id="ENSGT00940000161627"/>
<name>A0A5F7ZRG5_MACMU</name>
<dbReference type="PANTHER" id="PTHR46254">
    <property type="entry name" value="PROTEIN GVQW1-RELATED"/>
    <property type="match status" value="1"/>
</dbReference>
<evidence type="ECO:0000313" key="1">
    <source>
        <dbReference type="Ensembl" id="ENSMMUP00000068219.1"/>
    </source>
</evidence>
<dbReference type="AlphaFoldDB" id="A0A5F7ZRG5"/>
<accession>A0A5F7ZRG5</accession>
<reference evidence="2" key="1">
    <citation type="journal article" date="2007" name="Science">
        <title>Evolutionary and biomedical insights from the rhesus macaque genome.</title>
        <authorList>
            <person name="Gibbs R.A."/>
            <person name="Rogers J."/>
            <person name="Katze M.G."/>
            <person name="Bumgarner R."/>
            <person name="Weinstock G.M."/>
            <person name="Mardis E.R."/>
            <person name="Remington K.A."/>
            <person name="Strausberg R.L."/>
            <person name="Venter J.C."/>
            <person name="Wilson R.K."/>
            <person name="Batzer M.A."/>
            <person name="Bustamante C.D."/>
            <person name="Eichler E.E."/>
            <person name="Hahn M.W."/>
            <person name="Hardison R.C."/>
            <person name="Makova K.D."/>
            <person name="Miller W."/>
            <person name="Milosavljevic A."/>
            <person name="Palermo R.E."/>
            <person name="Siepel A."/>
            <person name="Sikela J.M."/>
            <person name="Attaway T."/>
            <person name="Bell S."/>
            <person name="Bernard K.E."/>
            <person name="Buhay C.J."/>
            <person name="Chandrabose M.N."/>
            <person name="Dao M."/>
            <person name="Davis C."/>
            <person name="Delehaunty K.D."/>
            <person name="Ding Y."/>
            <person name="Dinh H.H."/>
            <person name="Dugan-Rocha S."/>
            <person name="Fulton L.A."/>
            <person name="Gabisi R.A."/>
            <person name="Garner T.T."/>
            <person name="Godfrey J."/>
            <person name="Hawes A.C."/>
            <person name="Hernandez J."/>
            <person name="Hines S."/>
            <person name="Holder M."/>
            <person name="Hume J."/>
            <person name="Jhangiani S.N."/>
            <person name="Joshi V."/>
            <person name="Khan Z.M."/>
            <person name="Kirkness E.F."/>
            <person name="Cree A."/>
            <person name="Fowler R.G."/>
            <person name="Lee S."/>
            <person name="Lewis L.R."/>
            <person name="Li Z."/>
            <person name="Liu Y.-S."/>
            <person name="Moore S.M."/>
            <person name="Muzny D."/>
            <person name="Nazareth L.V."/>
            <person name="Ngo D.N."/>
            <person name="Okwuonu G.O."/>
            <person name="Pai G."/>
            <person name="Parker D."/>
            <person name="Paul H.A."/>
            <person name="Pfannkoch C."/>
            <person name="Pohl C.S."/>
            <person name="Rogers Y.-H.C."/>
            <person name="Ruiz S.J."/>
            <person name="Sabo A."/>
            <person name="Santibanez J."/>
            <person name="Schneider B.W."/>
            <person name="Smith S.M."/>
            <person name="Sodergren E."/>
            <person name="Svatek A.F."/>
            <person name="Utterback T.R."/>
            <person name="Vattathil S."/>
            <person name="Warren W."/>
            <person name="White C.S."/>
            <person name="Chinwalla A.T."/>
            <person name="Feng Y."/>
            <person name="Halpern A.L."/>
            <person name="Hillier L.W."/>
            <person name="Huang X."/>
            <person name="Minx P."/>
            <person name="Nelson J.O."/>
            <person name="Pepin K.H."/>
            <person name="Qin X."/>
            <person name="Sutton G.G."/>
            <person name="Venter E."/>
            <person name="Walenz B.P."/>
            <person name="Wallis J.W."/>
            <person name="Worley K.C."/>
            <person name="Yang S.-P."/>
            <person name="Jones S.M."/>
            <person name="Marra M.A."/>
            <person name="Rocchi M."/>
            <person name="Schein J.E."/>
            <person name="Baertsch R."/>
            <person name="Clarke L."/>
            <person name="Csuros M."/>
            <person name="Glasscock J."/>
            <person name="Harris R.A."/>
            <person name="Havlak P."/>
            <person name="Jackson A.R."/>
            <person name="Jiang H."/>
            <person name="Liu Y."/>
            <person name="Messina D.N."/>
            <person name="Shen Y."/>
            <person name="Song H.X.-Z."/>
            <person name="Wylie T."/>
            <person name="Zhang L."/>
            <person name="Birney E."/>
            <person name="Han K."/>
            <person name="Konkel M.K."/>
            <person name="Lee J."/>
            <person name="Smit A.F.A."/>
            <person name="Ullmer B."/>
            <person name="Wang H."/>
            <person name="Xing J."/>
            <person name="Burhans R."/>
            <person name="Cheng Z."/>
            <person name="Karro J.E."/>
            <person name="Ma J."/>
            <person name="Raney B."/>
            <person name="She X."/>
            <person name="Cox M.J."/>
            <person name="Demuth J.P."/>
            <person name="Dumas L.J."/>
            <person name="Han S.-G."/>
            <person name="Hopkins J."/>
            <person name="Karimpour-Fard A."/>
            <person name="Kim Y.H."/>
            <person name="Pollack J.R."/>
            <person name="Vinar T."/>
            <person name="Addo-Quaye C."/>
            <person name="Degenhardt J."/>
            <person name="Denby A."/>
            <person name="Hubisz M.J."/>
            <person name="Indap A."/>
            <person name="Kosiol C."/>
            <person name="Lahn B.T."/>
            <person name="Lawson H.A."/>
            <person name="Marklein A."/>
            <person name="Nielsen R."/>
            <person name="Vallender E.J."/>
            <person name="Clark A.G."/>
            <person name="Ferguson B."/>
            <person name="Hernandez R.D."/>
            <person name="Hirani K."/>
            <person name="Kehrer-Sawatzki H."/>
            <person name="Kolb J."/>
            <person name="Patil S."/>
            <person name="Pu L.-L."/>
            <person name="Ren Y."/>
            <person name="Smith D.G."/>
            <person name="Wheeler D.A."/>
            <person name="Schenck I."/>
            <person name="Ball E.V."/>
            <person name="Chen R."/>
            <person name="Cooper D.N."/>
            <person name="Giardine B."/>
            <person name="Hsu F."/>
            <person name="Kent W.J."/>
            <person name="Lesk A."/>
            <person name="Nelson D.L."/>
            <person name="O'brien W.E."/>
            <person name="Pruefer K."/>
            <person name="Stenson P.D."/>
            <person name="Wallace J.C."/>
            <person name="Ke H."/>
            <person name="Liu X.-M."/>
            <person name="Wang P."/>
            <person name="Xiang A.P."/>
            <person name="Yang F."/>
            <person name="Barber G.P."/>
            <person name="Haussler D."/>
            <person name="Karolchik D."/>
            <person name="Kern A.D."/>
            <person name="Kuhn R.M."/>
            <person name="Smith K.E."/>
            <person name="Zwieg A.S."/>
        </authorList>
    </citation>
    <scope>NUCLEOTIDE SEQUENCE [LARGE SCALE GENOMIC DNA]</scope>
    <source>
        <strain evidence="2">17573</strain>
    </source>
</reference>
<dbReference type="VEuPathDB" id="HostDB:ENSMMUG00000063157"/>
<sequence length="155" mass="17420">MALSETGWLCGSESEKEQVWLGPGAWLEPGVWTPRGPLAHGLAWGLPGERVECMWGGPVILRCVSLFLRRTRCVAQARVQWHDLGSLQPPPPRFKRFSCLSLPSSWDYRHLLPRLANFCICFSRDGVSPCWLGWSRSPDLVIHPPRPPKVLGLQA</sequence>
<organism evidence="1 2">
    <name type="scientific">Macaca mulatta</name>
    <name type="common">Rhesus macaque</name>
    <dbReference type="NCBI Taxonomy" id="9544"/>
    <lineage>
        <taxon>Eukaryota</taxon>
        <taxon>Metazoa</taxon>
        <taxon>Chordata</taxon>
        <taxon>Craniata</taxon>
        <taxon>Vertebrata</taxon>
        <taxon>Euteleostomi</taxon>
        <taxon>Mammalia</taxon>
        <taxon>Eutheria</taxon>
        <taxon>Euarchontoglires</taxon>
        <taxon>Primates</taxon>
        <taxon>Haplorrhini</taxon>
        <taxon>Catarrhini</taxon>
        <taxon>Cercopithecidae</taxon>
        <taxon>Cercopithecinae</taxon>
        <taxon>Macaca</taxon>
    </lineage>
</organism>
<keyword evidence="2" id="KW-1185">Reference proteome</keyword>
<reference evidence="1" key="2">
    <citation type="submission" date="2019-01" db="EMBL/GenBank/DDBJ databases">
        <authorList>
            <person name="Graves T."/>
            <person name="Eichler E.E."/>
            <person name="Wilson R.K."/>
        </authorList>
    </citation>
    <scope>NUCLEOTIDE SEQUENCE [LARGE SCALE GENOMIC DNA]</scope>
    <source>
        <strain evidence="1">17573</strain>
    </source>
</reference>
<evidence type="ECO:0000313" key="2">
    <source>
        <dbReference type="Proteomes" id="UP000006718"/>
    </source>
</evidence>
<reference evidence="1" key="3">
    <citation type="submission" date="2025-08" db="UniProtKB">
        <authorList>
            <consortium name="Ensembl"/>
        </authorList>
    </citation>
    <scope>IDENTIFICATION</scope>
    <source>
        <strain evidence="1">17573</strain>
    </source>
</reference>
<dbReference type="Ensembl" id="ENSMMUT00000107579.1">
    <property type="protein sequence ID" value="ENSMMUP00000068219.1"/>
    <property type="gene ID" value="ENSMMUG00000063157.1"/>
</dbReference>
<dbReference type="InParanoid" id="A0A5F7ZRG5"/>
<dbReference type="PANTHER" id="PTHR46254:SF6">
    <property type="entry name" value="HIGH MOBILITY GROUP AT-HOOK 2"/>
    <property type="match status" value="1"/>
</dbReference>
<protein>
    <submittedName>
        <fullName evidence="1">Uncharacterized protein</fullName>
    </submittedName>
</protein>